<organism evidence="1 2">
    <name type="scientific">Bacillus phage Spock</name>
    <dbReference type="NCBI Taxonomy" id="1406791"/>
    <lineage>
        <taxon>Viruses</taxon>
        <taxon>Duplodnaviria</taxon>
        <taxon>Heunggongvirae</taxon>
        <taxon>Uroviricota</taxon>
        <taxon>Caudoviricetes</taxon>
        <taxon>Herelleviridae</taxon>
        <taxon>Bastillevirinae</taxon>
        <taxon>Bequatrovirus</taxon>
        <taxon>Bequatrovirus spock</taxon>
    </lineage>
</organism>
<dbReference type="KEGG" id="vg:17959093"/>
<keyword evidence="2" id="KW-1185">Reference proteome</keyword>
<reference evidence="1 2" key="1">
    <citation type="journal article" date="2013" name="Genome Announc.">
        <title>Complete Genome of Bacillus thuringiensis Myophage Spock.</title>
        <authorList>
            <person name="Maroun J.W."/>
            <person name="Whitcher K.J."/>
            <person name="Chamakura K.R."/>
            <person name="Kuty Everett G.F."/>
        </authorList>
    </citation>
    <scope>NUCLEOTIDE SEQUENCE [LARGE SCALE GENOMIC DNA]</scope>
</reference>
<gene>
    <name evidence="1" type="ORF">Spock_67</name>
</gene>
<dbReference type="OrthoDB" id="32466at10239"/>
<dbReference type="EMBL" id="KF669662">
    <property type="protein sequence ID" value="AGY48467.1"/>
    <property type="molecule type" value="Genomic_DNA"/>
</dbReference>
<sequence length="130" mass="15218">MFLTSDVDYIIRNGVEISVRKDTQNRLTIGIFDFSVLAIVENRENRDMVTKAINDFIIRFVSETELKEALDECMGKPINDSLIYMIKYIIRQKMDYYEHINGLDFQRLLGMHIMNYVQGCLLELETGCVH</sequence>
<dbReference type="GeneID" id="17959093"/>
<accession>U5Q0J4</accession>
<protein>
    <submittedName>
        <fullName evidence="1">Uncharacterized protein</fullName>
    </submittedName>
</protein>
<proteinExistence type="predicted"/>
<name>U5Q0J4_9CAUD</name>
<evidence type="ECO:0000313" key="1">
    <source>
        <dbReference type="EMBL" id="AGY48467.1"/>
    </source>
</evidence>
<dbReference type="Proteomes" id="UP000017657">
    <property type="component" value="Segment"/>
</dbReference>
<dbReference type="RefSeq" id="YP_008770291.1">
    <property type="nucleotide sequence ID" value="NC_022763.1"/>
</dbReference>
<evidence type="ECO:0000313" key="2">
    <source>
        <dbReference type="Proteomes" id="UP000017657"/>
    </source>
</evidence>